<keyword evidence="3" id="KW-0560">Oxidoreductase</keyword>
<keyword evidence="6" id="KW-1185">Reference proteome</keyword>
<dbReference type="Proteomes" id="UP000683310">
    <property type="component" value="Chromosome"/>
</dbReference>
<comment type="similarity">
    <text evidence="1 4">Belongs to the short-chain dehydrogenases/reductases (SDR) family.</text>
</comment>
<dbReference type="PRINTS" id="PR00080">
    <property type="entry name" value="SDRFAMILY"/>
</dbReference>
<sequence>MDTERVSIALITGANRGIGYEIAAGLGRLGMTVLVGARDLDQGKHAATRLCGDGIDAHAVRLDVTSGDDPTVAAAWVGAQYGRLDVLVNNAGISGARQGQQPGSADLDTLRAVFATNVFGAVAVTEAMLPLLRRSPCAHIVNVTSGLGSMTRMTDPRDYFTGLPANLGYSPSKSALNHITVQYAKHLASEAILVNAADPGPCATDFTKDFTGVTRTAADGARIVVHLATLEENGPTGGYFNEAGLVPW</sequence>
<accession>A0ABX8CIA2</accession>
<dbReference type="InterPro" id="IPR002347">
    <property type="entry name" value="SDR_fam"/>
</dbReference>
<dbReference type="SUPFAM" id="SSF51735">
    <property type="entry name" value="NAD(P)-binding Rossmann-fold domains"/>
    <property type="match status" value="1"/>
</dbReference>
<proteinExistence type="inferred from homology"/>
<organism evidence="5 6">
    <name type="scientific">Nocardia tengchongensis</name>
    <dbReference type="NCBI Taxonomy" id="2055889"/>
    <lineage>
        <taxon>Bacteria</taxon>
        <taxon>Bacillati</taxon>
        <taxon>Actinomycetota</taxon>
        <taxon>Actinomycetes</taxon>
        <taxon>Mycobacteriales</taxon>
        <taxon>Nocardiaceae</taxon>
        <taxon>Nocardia</taxon>
    </lineage>
</organism>
<dbReference type="EMBL" id="CP074371">
    <property type="protein sequence ID" value="QVI19691.1"/>
    <property type="molecule type" value="Genomic_DNA"/>
</dbReference>
<gene>
    <name evidence="5" type="ORF">KHQ06_25465</name>
</gene>
<evidence type="ECO:0000313" key="6">
    <source>
        <dbReference type="Proteomes" id="UP000683310"/>
    </source>
</evidence>
<evidence type="ECO:0000256" key="1">
    <source>
        <dbReference type="ARBA" id="ARBA00006484"/>
    </source>
</evidence>
<protein>
    <submittedName>
        <fullName evidence="5">SDR family NAD(P)-dependent oxidoreductase</fullName>
    </submittedName>
</protein>
<evidence type="ECO:0000256" key="3">
    <source>
        <dbReference type="ARBA" id="ARBA00023002"/>
    </source>
</evidence>
<dbReference type="InterPro" id="IPR036291">
    <property type="entry name" value="NAD(P)-bd_dom_sf"/>
</dbReference>
<dbReference type="PANTHER" id="PTHR43490:SF99">
    <property type="entry name" value="SHORT-CHAIN DEHYDROGENASE_REDUCTASE"/>
    <property type="match status" value="1"/>
</dbReference>
<evidence type="ECO:0000256" key="4">
    <source>
        <dbReference type="RuleBase" id="RU000363"/>
    </source>
</evidence>
<reference evidence="5 6" key="1">
    <citation type="submission" date="2021-04" db="EMBL/GenBank/DDBJ databases">
        <title>Nocardia tengchongensis.</title>
        <authorList>
            <person name="Zhuang k."/>
            <person name="Ran Y."/>
            <person name="Li W."/>
        </authorList>
    </citation>
    <scope>NUCLEOTIDE SEQUENCE [LARGE SCALE GENOMIC DNA]</scope>
    <source>
        <strain evidence="5 6">CFH S0057</strain>
    </source>
</reference>
<dbReference type="Gene3D" id="3.40.50.720">
    <property type="entry name" value="NAD(P)-binding Rossmann-like Domain"/>
    <property type="match status" value="1"/>
</dbReference>
<keyword evidence="2" id="KW-0521">NADP</keyword>
<evidence type="ECO:0000313" key="5">
    <source>
        <dbReference type="EMBL" id="QVI19691.1"/>
    </source>
</evidence>
<name>A0ABX8CIA2_9NOCA</name>
<evidence type="ECO:0000256" key="2">
    <source>
        <dbReference type="ARBA" id="ARBA00022857"/>
    </source>
</evidence>
<dbReference type="PANTHER" id="PTHR43490">
    <property type="entry name" value="(+)-NEOMENTHOL DEHYDROGENASE"/>
    <property type="match status" value="1"/>
</dbReference>
<dbReference type="Pfam" id="PF00106">
    <property type="entry name" value="adh_short"/>
    <property type="match status" value="1"/>
</dbReference>
<dbReference type="PRINTS" id="PR00081">
    <property type="entry name" value="GDHRDH"/>
</dbReference>